<dbReference type="PANTHER" id="PTHR30437">
    <property type="entry name" value="TRANSCRIPTION ELONGATION FACTOR GREA"/>
    <property type="match status" value="1"/>
</dbReference>
<name>B4RDE4_PHEZH</name>
<dbReference type="GO" id="GO:0006354">
    <property type="term" value="P:DNA-templated transcription elongation"/>
    <property type="evidence" value="ECO:0007669"/>
    <property type="project" value="TreeGrafter"/>
</dbReference>
<proteinExistence type="predicted"/>
<dbReference type="InterPro" id="IPR023459">
    <property type="entry name" value="Tscrpt_elong_fac_GreA/B_fam"/>
</dbReference>
<feature type="domain" description="Transcription elongation factor GreA/GreB C-terminal" evidence="2">
    <location>
        <begin position="83"/>
        <end position="155"/>
    </location>
</feature>
<dbReference type="GO" id="GO:0032784">
    <property type="term" value="P:regulation of DNA-templated transcription elongation"/>
    <property type="evidence" value="ECO:0007669"/>
    <property type="project" value="InterPro"/>
</dbReference>
<dbReference type="Proteomes" id="UP000001868">
    <property type="component" value="Chromosome"/>
</dbReference>
<dbReference type="InterPro" id="IPR001437">
    <property type="entry name" value="Tscrpt_elong_fac_GreA/B_C"/>
</dbReference>
<dbReference type="eggNOG" id="COG0782">
    <property type="taxonomic scope" value="Bacteria"/>
</dbReference>
<dbReference type="PIRSF" id="PIRSF006092">
    <property type="entry name" value="GreA_GreB"/>
    <property type="match status" value="1"/>
</dbReference>
<protein>
    <submittedName>
        <fullName evidence="3">Transcription elongation factor GreA/GreB, family</fullName>
    </submittedName>
</protein>
<dbReference type="GO" id="GO:0070063">
    <property type="term" value="F:RNA polymerase binding"/>
    <property type="evidence" value="ECO:0007669"/>
    <property type="project" value="InterPro"/>
</dbReference>
<dbReference type="InterPro" id="IPR036953">
    <property type="entry name" value="GreA/GreB_C_sf"/>
</dbReference>
<dbReference type="HOGENOM" id="CLU_101379_3_1_5"/>
<dbReference type="Pfam" id="PF01272">
    <property type="entry name" value="GreA_GreB"/>
    <property type="match status" value="1"/>
</dbReference>
<evidence type="ECO:0000313" key="4">
    <source>
        <dbReference type="Proteomes" id="UP000001868"/>
    </source>
</evidence>
<keyword evidence="3" id="KW-0251">Elongation factor</keyword>
<keyword evidence="3" id="KW-0648">Protein biosynthesis</keyword>
<sequence length="161" mass="17872">MSSAFVRELDELPPESPPERVVSQHPNYVTSRGLKLIERALADLDQRIAGCEDEAQMAWLRRDQRYWAARRANAQVVESPADPDEVAFGTRVTFRKDGGAPETVELVGEDEAEPAQGRLSWVAPLARAMIGAMPGETVELETRTPAIRLEILAVEPIRLLN</sequence>
<dbReference type="PANTHER" id="PTHR30437:SF6">
    <property type="entry name" value="TRANSCRIPTION ELONGATION FACTOR GREB"/>
    <property type="match status" value="1"/>
</dbReference>
<dbReference type="GO" id="GO:0003746">
    <property type="term" value="F:translation elongation factor activity"/>
    <property type="evidence" value="ECO:0007669"/>
    <property type="project" value="UniProtKB-KW"/>
</dbReference>
<dbReference type="RefSeq" id="WP_012522476.1">
    <property type="nucleotide sequence ID" value="NC_011144.1"/>
</dbReference>
<feature type="region of interest" description="Disordered" evidence="1">
    <location>
        <begin position="1"/>
        <end position="23"/>
    </location>
</feature>
<evidence type="ECO:0000313" key="3">
    <source>
        <dbReference type="EMBL" id="ACG78334.1"/>
    </source>
</evidence>
<dbReference type="STRING" id="450851.PHZ_c1923"/>
<accession>B4RDE4</accession>
<dbReference type="AlphaFoldDB" id="B4RDE4"/>
<dbReference type="Gene3D" id="3.10.50.30">
    <property type="entry name" value="Transcription elongation factor, GreA/GreB, C-terminal domain"/>
    <property type="match status" value="1"/>
</dbReference>
<evidence type="ECO:0000259" key="2">
    <source>
        <dbReference type="Pfam" id="PF01272"/>
    </source>
</evidence>
<reference evidence="3 4" key="1">
    <citation type="journal article" date="2008" name="BMC Genomics">
        <title>Complete genome of Phenylobacterium zucineum - a novel facultative intracellular bacterium isolated from human erythroleukemia cell line K562.</title>
        <authorList>
            <person name="Luo Y."/>
            <person name="Xu X."/>
            <person name="Ding Z."/>
            <person name="Liu Z."/>
            <person name="Zhang B."/>
            <person name="Yan Z."/>
            <person name="Sun J."/>
            <person name="Hu S."/>
            <person name="Hu X."/>
        </authorList>
    </citation>
    <scope>NUCLEOTIDE SEQUENCE [LARGE SCALE GENOMIC DNA]</scope>
    <source>
        <strain evidence="3 4">HLK1</strain>
    </source>
</reference>
<keyword evidence="4" id="KW-1185">Reference proteome</keyword>
<organism evidence="3 4">
    <name type="scientific">Phenylobacterium zucineum (strain HLK1)</name>
    <dbReference type="NCBI Taxonomy" id="450851"/>
    <lineage>
        <taxon>Bacteria</taxon>
        <taxon>Pseudomonadati</taxon>
        <taxon>Pseudomonadota</taxon>
        <taxon>Alphaproteobacteria</taxon>
        <taxon>Caulobacterales</taxon>
        <taxon>Caulobacteraceae</taxon>
        <taxon>Phenylobacterium</taxon>
    </lineage>
</organism>
<dbReference type="KEGG" id="pzu:PHZ_c1923"/>
<gene>
    <name evidence="3" type="ordered locus">PHZ_c1923</name>
</gene>
<dbReference type="OrthoDB" id="8537952at2"/>
<evidence type="ECO:0000256" key="1">
    <source>
        <dbReference type="SAM" id="MobiDB-lite"/>
    </source>
</evidence>
<dbReference type="EMBL" id="CP000747">
    <property type="protein sequence ID" value="ACG78334.1"/>
    <property type="molecule type" value="Genomic_DNA"/>
</dbReference>
<dbReference type="GO" id="GO:0003677">
    <property type="term" value="F:DNA binding"/>
    <property type="evidence" value="ECO:0007669"/>
    <property type="project" value="InterPro"/>
</dbReference>
<dbReference type="SUPFAM" id="SSF54534">
    <property type="entry name" value="FKBP-like"/>
    <property type="match status" value="1"/>
</dbReference>